<dbReference type="Pfam" id="PF02021">
    <property type="entry name" value="UPF0102"/>
    <property type="match status" value="1"/>
</dbReference>
<dbReference type="Gene3D" id="3.40.1350.10">
    <property type="match status" value="1"/>
</dbReference>
<dbReference type="NCBIfam" id="NF009151">
    <property type="entry name" value="PRK12497.1-5"/>
    <property type="match status" value="1"/>
</dbReference>
<dbReference type="SUPFAM" id="SSF52980">
    <property type="entry name" value="Restriction endonuclease-like"/>
    <property type="match status" value="1"/>
</dbReference>
<accession>A0ABW2IML2</accession>
<evidence type="ECO:0000256" key="2">
    <source>
        <dbReference type="HAMAP-Rule" id="MF_00048"/>
    </source>
</evidence>
<dbReference type="HAMAP" id="MF_00048">
    <property type="entry name" value="UPF0102"/>
    <property type="match status" value="1"/>
</dbReference>
<evidence type="ECO:0000313" key="4">
    <source>
        <dbReference type="Proteomes" id="UP001596492"/>
    </source>
</evidence>
<name>A0ABW2IML2_9PROT</name>
<protein>
    <recommendedName>
        <fullName evidence="2">UPF0102 protein ACFQS8_12210</fullName>
    </recommendedName>
</protein>
<proteinExistence type="inferred from homology"/>
<dbReference type="InterPro" id="IPR003509">
    <property type="entry name" value="UPF0102_YraN-like"/>
</dbReference>
<reference evidence="4" key="1">
    <citation type="journal article" date="2019" name="Int. J. Syst. Evol. Microbiol.">
        <title>The Global Catalogue of Microorganisms (GCM) 10K type strain sequencing project: providing services to taxonomists for standard genome sequencing and annotation.</title>
        <authorList>
            <consortium name="The Broad Institute Genomics Platform"/>
            <consortium name="The Broad Institute Genome Sequencing Center for Infectious Disease"/>
            <person name="Wu L."/>
            <person name="Ma J."/>
        </authorList>
    </citation>
    <scope>NUCLEOTIDE SEQUENCE [LARGE SCALE GENOMIC DNA]</scope>
    <source>
        <strain evidence="4">CCUG 51308</strain>
    </source>
</reference>
<dbReference type="InterPro" id="IPR011335">
    <property type="entry name" value="Restrct_endonuc-II-like"/>
</dbReference>
<dbReference type="PANTHER" id="PTHR34039">
    <property type="entry name" value="UPF0102 PROTEIN YRAN"/>
    <property type="match status" value="1"/>
</dbReference>
<comment type="caution">
    <text evidence="3">The sequence shown here is derived from an EMBL/GenBank/DDBJ whole genome shotgun (WGS) entry which is preliminary data.</text>
</comment>
<gene>
    <name evidence="3" type="ORF">ACFQS8_12210</name>
</gene>
<dbReference type="EMBL" id="JBHTBR010000005">
    <property type="protein sequence ID" value="MFC7292386.1"/>
    <property type="molecule type" value="Genomic_DNA"/>
</dbReference>
<dbReference type="RefSeq" id="WP_382167774.1">
    <property type="nucleotide sequence ID" value="NZ_JBHTBR010000005.1"/>
</dbReference>
<comment type="similarity">
    <text evidence="1 2">Belongs to the UPF0102 family.</text>
</comment>
<dbReference type="Proteomes" id="UP001596492">
    <property type="component" value="Unassembled WGS sequence"/>
</dbReference>
<sequence length="124" mass="14706">MKTRNKDTSRQKRETKGRRAELLASLFLMIKGYQILAHRVRMHSGEIDIIAKKGALIAFIEVKARKSIERGQHAVTDRSWRRIARTAEIWMSHKPNFSKCDWRYDLLVIAPFALPKHFQDYWRL</sequence>
<dbReference type="InterPro" id="IPR011856">
    <property type="entry name" value="tRNA_endonuc-like_dom_sf"/>
</dbReference>
<dbReference type="PANTHER" id="PTHR34039:SF1">
    <property type="entry name" value="UPF0102 PROTEIN YRAN"/>
    <property type="match status" value="1"/>
</dbReference>
<evidence type="ECO:0000256" key="1">
    <source>
        <dbReference type="ARBA" id="ARBA00006738"/>
    </source>
</evidence>
<evidence type="ECO:0000313" key="3">
    <source>
        <dbReference type="EMBL" id="MFC7292386.1"/>
    </source>
</evidence>
<organism evidence="3 4">
    <name type="scientific">Hirschia litorea</name>
    <dbReference type="NCBI Taxonomy" id="1199156"/>
    <lineage>
        <taxon>Bacteria</taxon>
        <taxon>Pseudomonadati</taxon>
        <taxon>Pseudomonadota</taxon>
        <taxon>Alphaproteobacteria</taxon>
        <taxon>Hyphomonadales</taxon>
        <taxon>Hyphomonadaceae</taxon>
        <taxon>Hirschia</taxon>
    </lineage>
</organism>
<keyword evidence="4" id="KW-1185">Reference proteome</keyword>